<accession>A0A127FER5</accession>
<evidence type="ECO:0000256" key="4">
    <source>
        <dbReference type="ARBA" id="ARBA00022723"/>
    </source>
</evidence>
<dbReference type="GO" id="GO:0046872">
    <property type="term" value="F:metal ion binding"/>
    <property type="evidence" value="ECO:0007669"/>
    <property type="project" value="UniProtKB-KW"/>
</dbReference>
<dbReference type="KEGG" id="sdf:ACG33_14885"/>
<evidence type="ECO:0000256" key="6">
    <source>
        <dbReference type="ARBA" id="ARBA00023239"/>
    </source>
</evidence>
<evidence type="ECO:0000256" key="1">
    <source>
        <dbReference type="ARBA" id="ARBA00001946"/>
    </source>
</evidence>
<dbReference type="Pfam" id="PF04715">
    <property type="entry name" value="Anth_synt_I_N"/>
    <property type="match status" value="1"/>
</dbReference>
<keyword evidence="12" id="KW-1185">Reference proteome</keyword>
<dbReference type="GO" id="GO:0004049">
    <property type="term" value="F:anthranilate synthase activity"/>
    <property type="evidence" value="ECO:0007669"/>
    <property type="project" value="UniProtKB-EC"/>
</dbReference>
<proteinExistence type="predicted"/>
<evidence type="ECO:0000256" key="5">
    <source>
        <dbReference type="ARBA" id="ARBA00022842"/>
    </source>
</evidence>
<dbReference type="PANTHER" id="PTHR11236:SF48">
    <property type="entry name" value="ISOCHORISMATE SYNTHASE MENF"/>
    <property type="match status" value="1"/>
</dbReference>
<dbReference type="Proteomes" id="UP000070250">
    <property type="component" value="Chromosome"/>
</dbReference>
<dbReference type="SUPFAM" id="SSF56322">
    <property type="entry name" value="ADC synthase"/>
    <property type="match status" value="1"/>
</dbReference>
<comment type="cofactor">
    <cofactor evidence="1">
        <name>Mg(2+)</name>
        <dbReference type="ChEBI" id="CHEBI:18420"/>
    </cofactor>
</comment>
<comment type="subunit">
    <text evidence="2">Heterotetramer consisting of two non-identical subunits: a beta subunit (TrpG) and a large alpha subunit (TrpE).</text>
</comment>
<dbReference type="PRINTS" id="PR00095">
    <property type="entry name" value="ANTSNTHASEI"/>
</dbReference>
<dbReference type="Gene3D" id="3.60.120.10">
    <property type="entry name" value="Anthranilate synthase"/>
    <property type="match status" value="1"/>
</dbReference>
<dbReference type="InterPro" id="IPR019999">
    <property type="entry name" value="Anth_synth_I-like"/>
</dbReference>
<dbReference type="OrthoDB" id="9803598at2"/>
<reference evidence="11 12" key="1">
    <citation type="submission" date="2015-06" db="EMBL/GenBank/DDBJ databases">
        <title>A Comprehensive Approach to Explore the Metabolic and Phylogenetic Diversity of Bacterial Steroid Degradation in the Environment: Testosterone as an Example.</title>
        <authorList>
            <person name="Yang F.-C."/>
            <person name="Chen Y.-L."/>
            <person name="Yu C.-P."/>
            <person name="Tang S.-L."/>
            <person name="Wang P.-H."/>
            <person name="Ismail W."/>
            <person name="Wang C.-H."/>
            <person name="Yang C.-Y."/>
            <person name="Chiang Y.-R."/>
        </authorList>
    </citation>
    <scope>NUCLEOTIDE SEQUENCE [LARGE SCALE GENOMIC DNA]</scope>
    <source>
        <strain evidence="11 12">DSM 18526</strain>
    </source>
</reference>
<dbReference type="Pfam" id="PF00425">
    <property type="entry name" value="Chorismate_bind"/>
    <property type="match status" value="1"/>
</dbReference>
<evidence type="ECO:0000256" key="8">
    <source>
        <dbReference type="ARBA" id="ARBA00047683"/>
    </source>
</evidence>
<dbReference type="InterPro" id="IPR015890">
    <property type="entry name" value="Chorismate_C"/>
</dbReference>
<dbReference type="InterPro" id="IPR006805">
    <property type="entry name" value="Anth_synth_I_N"/>
</dbReference>
<dbReference type="AlphaFoldDB" id="A0A127FER5"/>
<keyword evidence="4" id="KW-0479">Metal-binding</keyword>
<dbReference type="RefSeq" id="WP_066922365.1">
    <property type="nucleotide sequence ID" value="NZ_CP011971.1"/>
</dbReference>
<dbReference type="GO" id="GO:0000162">
    <property type="term" value="P:L-tryptophan biosynthetic process"/>
    <property type="evidence" value="ECO:0007669"/>
    <property type="project" value="TreeGrafter"/>
</dbReference>
<feature type="domain" description="Chorismate-utilising enzyme C-terminal" evidence="9">
    <location>
        <begin position="197"/>
        <end position="450"/>
    </location>
</feature>
<sequence length="465" mass="50136">MKPPFDIAADLDTPVSAYLKLKPFKPRFLLESVEGGEHLGRYSFIGFGDCLEIRLDERGLTVDGRTRPAPPTSAGLLDALRTALADAPQLQPQIPGVPLPGGLVGVAGYDLVRRFERLPARRAGSASTDGATPEAHYLAPRSLLVFDHLTRGVALLHAGSEAERIALRREVIQALRGPLPAPRSRISYSPALGSLSEAQFIDGVHRVKEYIAAGDVYQLVLSVRFAGRCELEPFEAYRALRLLNPSPYLFYCDLGDSVVVGSSPEALVKLSGGRASLRPIAGTRPRGQDDEQDARLEQELLADPKENAEHVMLVDLARNDLGRVATAGSIEVSPYRSIERYSHVMHIVSGVNGELMQGKDAFDLFAAAFPAGTLVGAPKVRAMQIIDELEPVGRGFYGGTVGYFGHGGDMDQAITIRTMVFRGDTYSFQAGAGIVADSVAATEYQEVMAKSAIVRRALSLVEEGL</sequence>
<keyword evidence="5" id="KW-0460">Magnesium</keyword>
<evidence type="ECO:0000256" key="2">
    <source>
        <dbReference type="ARBA" id="ARBA00011575"/>
    </source>
</evidence>
<dbReference type="InterPro" id="IPR005801">
    <property type="entry name" value="ADC_synthase"/>
</dbReference>
<dbReference type="PANTHER" id="PTHR11236">
    <property type="entry name" value="AMINOBENZOATE/ANTHRANILATE SYNTHASE"/>
    <property type="match status" value="1"/>
</dbReference>
<evidence type="ECO:0000313" key="11">
    <source>
        <dbReference type="EMBL" id="AMN48358.1"/>
    </source>
</evidence>
<evidence type="ECO:0000259" key="9">
    <source>
        <dbReference type="Pfam" id="PF00425"/>
    </source>
</evidence>
<evidence type="ECO:0000256" key="7">
    <source>
        <dbReference type="ARBA" id="ARBA00025634"/>
    </source>
</evidence>
<protein>
    <recommendedName>
        <fullName evidence="3">Anthranilate synthase component 1</fullName>
    </recommendedName>
</protein>
<evidence type="ECO:0000256" key="3">
    <source>
        <dbReference type="ARBA" id="ARBA00020653"/>
    </source>
</evidence>
<dbReference type="STRING" id="465721.ACG33_14885"/>
<gene>
    <name evidence="11" type="ORF">ACG33_14885</name>
</gene>
<comment type="function">
    <text evidence="7">Part of a heterotetrameric complex that catalyzes the two-step biosynthesis of anthranilate, an intermediate in the biosynthesis of L-tryptophan. In the first step, the glutamine-binding beta subunit (TrpG) of anthranilate synthase (AS) provides the glutamine amidotransferase activity which generates ammonia as a substrate that, along with chorismate, is used in the second step, catalyzed by the large alpha subunit of AS (TrpE) to produce anthranilate. In the absence of TrpG, TrpE can synthesize anthranilate directly from chorismate and high concentrations of ammonia.</text>
</comment>
<dbReference type="PATRIC" id="fig|465721.4.peg.3181"/>
<evidence type="ECO:0000259" key="10">
    <source>
        <dbReference type="Pfam" id="PF04715"/>
    </source>
</evidence>
<evidence type="ECO:0000313" key="12">
    <source>
        <dbReference type="Proteomes" id="UP000070250"/>
    </source>
</evidence>
<name>A0A127FER5_STEDE</name>
<keyword evidence="6 11" id="KW-0456">Lyase</keyword>
<organism evidence="11 12">
    <name type="scientific">Steroidobacter denitrificans</name>
    <dbReference type="NCBI Taxonomy" id="465721"/>
    <lineage>
        <taxon>Bacteria</taxon>
        <taxon>Pseudomonadati</taxon>
        <taxon>Pseudomonadota</taxon>
        <taxon>Gammaproteobacteria</taxon>
        <taxon>Steroidobacterales</taxon>
        <taxon>Steroidobacteraceae</taxon>
        <taxon>Steroidobacter</taxon>
    </lineage>
</organism>
<comment type="catalytic activity">
    <reaction evidence="8">
        <text>chorismate + L-glutamine = anthranilate + pyruvate + L-glutamate + H(+)</text>
        <dbReference type="Rhea" id="RHEA:21732"/>
        <dbReference type="ChEBI" id="CHEBI:15361"/>
        <dbReference type="ChEBI" id="CHEBI:15378"/>
        <dbReference type="ChEBI" id="CHEBI:16567"/>
        <dbReference type="ChEBI" id="CHEBI:29748"/>
        <dbReference type="ChEBI" id="CHEBI:29985"/>
        <dbReference type="ChEBI" id="CHEBI:58359"/>
        <dbReference type="EC" id="4.1.3.27"/>
    </reaction>
</comment>
<feature type="domain" description="Anthranilate synthase component I N-terminal" evidence="10">
    <location>
        <begin position="10"/>
        <end position="153"/>
    </location>
</feature>
<dbReference type="EMBL" id="CP011971">
    <property type="protein sequence ID" value="AMN48358.1"/>
    <property type="molecule type" value="Genomic_DNA"/>
</dbReference>